<proteinExistence type="predicted"/>
<organism evidence="1">
    <name type="scientific">marine metagenome</name>
    <dbReference type="NCBI Taxonomy" id="408172"/>
    <lineage>
        <taxon>unclassified sequences</taxon>
        <taxon>metagenomes</taxon>
        <taxon>ecological metagenomes</taxon>
    </lineage>
</organism>
<dbReference type="EMBL" id="UINC01214244">
    <property type="protein sequence ID" value="SVE39388.1"/>
    <property type="molecule type" value="Genomic_DNA"/>
</dbReference>
<protein>
    <submittedName>
        <fullName evidence="1">Uncharacterized protein</fullName>
    </submittedName>
</protein>
<dbReference type="AlphaFoldDB" id="A0A383D6C7"/>
<evidence type="ECO:0000313" key="1">
    <source>
        <dbReference type="EMBL" id="SVE39388.1"/>
    </source>
</evidence>
<feature type="non-terminal residue" evidence="1">
    <location>
        <position position="31"/>
    </location>
</feature>
<gene>
    <name evidence="1" type="ORF">METZ01_LOCUS492242</name>
</gene>
<reference evidence="1" key="1">
    <citation type="submission" date="2018-05" db="EMBL/GenBank/DDBJ databases">
        <authorList>
            <person name="Lanie J.A."/>
            <person name="Ng W.-L."/>
            <person name="Kazmierczak K.M."/>
            <person name="Andrzejewski T.M."/>
            <person name="Davidsen T.M."/>
            <person name="Wayne K.J."/>
            <person name="Tettelin H."/>
            <person name="Glass J.I."/>
            <person name="Rusch D."/>
            <person name="Podicherti R."/>
            <person name="Tsui H.-C.T."/>
            <person name="Winkler M.E."/>
        </authorList>
    </citation>
    <scope>NUCLEOTIDE SEQUENCE</scope>
</reference>
<sequence>MCKPLTASIAIWPRLPAAGFVNVNNLDARKF</sequence>
<accession>A0A383D6C7</accession>
<name>A0A383D6C7_9ZZZZ</name>